<sequence length="348" mass="40616">MSTCMLFSKFPKDAYFAFKQVQHAFLRDDTCFFIQPEMPIHATRWCNLPVEFHPLPGEESSSGVSKNVLAYFSKSIKILCSSNGLALCSLASENGINIFIINPATQSCSPIPTHEHLQNNNCYDHNIGFVCDSDQNIMIYHFIDNLDEWCSDFDCKVYKEGVWKAKERFFTGARNLRFDMPVHHKGVIYIISDCSPYLTRNNPYFRPYIMSYNFEDGKSRLLRVPKEARKVTDSDQSICLVRLRKRVFTVWVLVKYETSLWKKILKIRVRAMGLLENDPSQIVVKNFIVLNGELLVFATEDKVYVYGLSDKRIHKFWNHEFEFNFLRFTPYKDTLCTCDMGTKNFSNY</sequence>
<dbReference type="PANTHER" id="PTHR31672">
    <property type="entry name" value="BNACNNG10540D PROTEIN"/>
    <property type="match status" value="1"/>
</dbReference>
<dbReference type="InterPro" id="IPR050796">
    <property type="entry name" value="SCF_F-box_component"/>
</dbReference>
<keyword evidence="2" id="KW-1185">Reference proteome</keyword>
<gene>
    <name evidence="1" type="ORF">V8G54_002658</name>
</gene>
<protein>
    <recommendedName>
        <fullName evidence="3">F-box associated domain-containing protein</fullName>
    </recommendedName>
</protein>
<evidence type="ECO:0000313" key="1">
    <source>
        <dbReference type="EMBL" id="WVZ24114.1"/>
    </source>
</evidence>
<evidence type="ECO:0000313" key="2">
    <source>
        <dbReference type="Proteomes" id="UP001374535"/>
    </source>
</evidence>
<reference evidence="1 2" key="1">
    <citation type="journal article" date="2023" name="Life. Sci Alliance">
        <title>Evolutionary insights into 3D genome organization and epigenetic landscape of Vigna mungo.</title>
        <authorList>
            <person name="Junaid A."/>
            <person name="Singh B."/>
            <person name="Bhatia S."/>
        </authorList>
    </citation>
    <scope>NUCLEOTIDE SEQUENCE [LARGE SCALE GENOMIC DNA]</scope>
    <source>
        <strain evidence="1">Urdbean</strain>
    </source>
</reference>
<evidence type="ECO:0008006" key="3">
    <source>
        <dbReference type="Google" id="ProtNLM"/>
    </source>
</evidence>
<dbReference type="PANTHER" id="PTHR31672:SF13">
    <property type="entry name" value="F-BOX PROTEIN CPR30-LIKE"/>
    <property type="match status" value="1"/>
</dbReference>
<accession>A0AAQ3S9F0</accession>
<dbReference type="SUPFAM" id="SSF69322">
    <property type="entry name" value="Tricorn protease domain 2"/>
    <property type="match status" value="1"/>
</dbReference>
<dbReference type="AlphaFoldDB" id="A0AAQ3S9F0"/>
<name>A0AAQ3S9F0_VIGMU</name>
<dbReference type="Proteomes" id="UP001374535">
    <property type="component" value="Chromosome 1"/>
</dbReference>
<dbReference type="EMBL" id="CP144700">
    <property type="protein sequence ID" value="WVZ24114.1"/>
    <property type="molecule type" value="Genomic_DNA"/>
</dbReference>
<organism evidence="1 2">
    <name type="scientific">Vigna mungo</name>
    <name type="common">Black gram</name>
    <name type="synonym">Phaseolus mungo</name>
    <dbReference type="NCBI Taxonomy" id="3915"/>
    <lineage>
        <taxon>Eukaryota</taxon>
        <taxon>Viridiplantae</taxon>
        <taxon>Streptophyta</taxon>
        <taxon>Embryophyta</taxon>
        <taxon>Tracheophyta</taxon>
        <taxon>Spermatophyta</taxon>
        <taxon>Magnoliopsida</taxon>
        <taxon>eudicotyledons</taxon>
        <taxon>Gunneridae</taxon>
        <taxon>Pentapetalae</taxon>
        <taxon>rosids</taxon>
        <taxon>fabids</taxon>
        <taxon>Fabales</taxon>
        <taxon>Fabaceae</taxon>
        <taxon>Papilionoideae</taxon>
        <taxon>50 kb inversion clade</taxon>
        <taxon>NPAAA clade</taxon>
        <taxon>indigoferoid/millettioid clade</taxon>
        <taxon>Phaseoleae</taxon>
        <taxon>Vigna</taxon>
    </lineage>
</organism>
<proteinExistence type="predicted"/>